<feature type="region of interest" description="Disordered" evidence="1">
    <location>
        <begin position="288"/>
        <end position="371"/>
    </location>
</feature>
<accession>A0A6P8W3G4</accession>
<dbReference type="PANTHER" id="PTHR37984:SF15">
    <property type="entry name" value="INTEGRASE CATALYTIC DOMAIN-CONTAINING PROTEIN"/>
    <property type="match status" value="1"/>
</dbReference>
<dbReference type="RefSeq" id="XP_034092958.1">
    <property type="nucleotide sequence ID" value="XM_034237067.1"/>
</dbReference>
<dbReference type="SUPFAM" id="SSF53098">
    <property type="entry name" value="Ribonuclease H-like"/>
    <property type="match status" value="1"/>
</dbReference>
<organism evidence="2 3">
    <name type="scientific">Gymnodraco acuticeps</name>
    <name type="common">Antarctic dragonfish</name>
    <dbReference type="NCBI Taxonomy" id="8218"/>
    <lineage>
        <taxon>Eukaryota</taxon>
        <taxon>Metazoa</taxon>
        <taxon>Chordata</taxon>
        <taxon>Craniata</taxon>
        <taxon>Vertebrata</taxon>
        <taxon>Euteleostomi</taxon>
        <taxon>Actinopterygii</taxon>
        <taxon>Neopterygii</taxon>
        <taxon>Teleostei</taxon>
        <taxon>Neoteleostei</taxon>
        <taxon>Acanthomorphata</taxon>
        <taxon>Eupercaria</taxon>
        <taxon>Perciformes</taxon>
        <taxon>Notothenioidei</taxon>
        <taxon>Bathydraconidae</taxon>
        <taxon>Gymnodraco</taxon>
    </lineage>
</organism>
<feature type="region of interest" description="Disordered" evidence="1">
    <location>
        <begin position="177"/>
        <end position="269"/>
    </location>
</feature>
<dbReference type="Gene3D" id="3.30.420.10">
    <property type="entry name" value="Ribonuclease H-like superfamily/Ribonuclease H"/>
    <property type="match status" value="1"/>
</dbReference>
<keyword evidence="2" id="KW-1185">Reference proteome</keyword>
<dbReference type="OrthoDB" id="4369127at2759"/>
<gene>
    <name evidence="3" type="primary">LOC117560224</name>
</gene>
<dbReference type="KEGG" id="gacu:117560224"/>
<dbReference type="Proteomes" id="UP000515161">
    <property type="component" value="Unplaced"/>
</dbReference>
<dbReference type="InterPro" id="IPR012337">
    <property type="entry name" value="RNaseH-like_sf"/>
</dbReference>
<dbReference type="InterPro" id="IPR050951">
    <property type="entry name" value="Retrovirus_Pol_polyprotein"/>
</dbReference>
<reference evidence="3" key="1">
    <citation type="submission" date="2025-08" db="UniProtKB">
        <authorList>
            <consortium name="RefSeq"/>
        </authorList>
    </citation>
    <scope>IDENTIFICATION</scope>
</reference>
<name>A0A6P8W3G4_GYMAC</name>
<evidence type="ECO:0000256" key="1">
    <source>
        <dbReference type="SAM" id="MobiDB-lite"/>
    </source>
</evidence>
<dbReference type="InterPro" id="IPR036397">
    <property type="entry name" value="RNaseH_sf"/>
</dbReference>
<protein>
    <submittedName>
        <fullName evidence="3">Uncharacterized protein LOC117560224</fullName>
    </submittedName>
</protein>
<dbReference type="GeneID" id="117560224"/>
<sequence>MLRTLTDKEKETWKEHLPQVIHAYNCTRHESTSYSPHFLLYGRQPHLPVDHLFGLSEEIDPVTHKGYADKWRERMTEAYRIATDNSLASSAKGKSYYDQKARGVVLKQGDRVLVRNLSEHGGPGKLRSYWEKRIYVVKEQVSDNPVYVVHPESDAKGKTRTLHRNLLLLVNDLPVEFPPQLVKPTPKPSQNQGRHPRRQRDVRDQNAETSDSEDESTGGYWLRIPANRVKPNITVTPKRPSMLRREQTSVWEPHSSEEMFGKTTRNSGVERQLEFQTLPDLDIAQREAGEQARGLCEEEYSSDRGELQLEDEPEVSHQTDSEEDNEQTTPNVPQNEDEQELPQRACPEEWVQDPEPYSPVPLRRSTRERRPGQILTYSSLGHPTYQSGPTVNAMDTYLLPYTHLWYSQTCPPSFHYAPLIPYPHSPFTCPIQGY</sequence>
<dbReference type="AlphaFoldDB" id="A0A6P8W3G4"/>
<evidence type="ECO:0000313" key="2">
    <source>
        <dbReference type="Proteomes" id="UP000515161"/>
    </source>
</evidence>
<evidence type="ECO:0000313" key="3">
    <source>
        <dbReference type="RefSeq" id="XP_034092958.1"/>
    </source>
</evidence>
<dbReference type="InParanoid" id="A0A6P8W3G4"/>
<dbReference type="PANTHER" id="PTHR37984">
    <property type="entry name" value="PROTEIN CBG26694"/>
    <property type="match status" value="1"/>
</dbReference>
<dbReference type="GO" id="GO:0003676">
    <property type="term" value="F:nucleic acid binding"/>
    <property type="evidence" value="ECO:0007669"/>
    <property type="project" value="InterPro"/>
</dbReference>
<proteinExistence type="predicted"/>